<accession>A0A3B0TNI6</accession>
<dbReference type="SUPFAM" id="SSF52467">
    <property type="entry name" value="DHS-like NAD/FAD-binding domain"/>
    <property type="match status" value="1"/>
</dbReference>
<dbReference type="PANTHER" id="PTHR43153">
    <property type="entry name" value="ELECTRON TRANSFER FLAVOPROTEIN ALPHA"/>
    <property type="match status" value="1"/>
</dbReference>
<dbReference type="InterPro" id="IPR014729">
    <property type="entry name" value="Rossmann-like_a/b/a_fold"/>
</dbReference>
<dbReference type="Pfam" id="PF01012">
    <property type="entry name" value="ETF"/>
    <property type="match status" value="1"/>
</dbReference>
<proteinExistence type="inferred from homology"/>
<dbReference type="GO" id="GO:0050660">
    <property type="term" value="F:flavin adenine dinucleotide binding"/>
    <property type="evidence" value="ECO:0007669"/>
    <property type="project" value="InterPro"/>
</dbReference>
<gene>
    <name evidence="5" type="ORF">MNBD_ACTINO02-14</name>
</gene>
<dbReference type="SMART" id="SM00893">
    <property type="entry name" value="ETF"/>
    <property type="match status" value="1"/>
</dbReference>
<evidence type="ECO:0000313" key="5">
    <source>
        <dbReference type="EMBL" id="VAW08606.1"/>
    </source>
</evidence>
<dbReference type="GO" id="GO:0033539">
    <property type="term" value="P:fatty acid beta-oxidation using acyl-CoA dehydrogenase"/>
    <property type="evidence" value="ECO:0007669"/>
    <property type="project" value="TreeGrafter"/>
</dbReference>
<dbReference type="InterPro" id="IPR014731">
    <property type="entry name" value="ETF_asu_C"/>
</dbReference>
<dbReference type="Pfam" id="PF00766">
    <property type="entry name" value="ETF_alpha"/>
    <property type="match status" value="1"/>
</dbReference>
<evidence type="ECO:0000256" key="1">
    <source>
        <dbReference type="ARBA" id="ARBA00005817"/>
    </source>
</evidence>
<evidence type="ECO:0000256" key="3">
    <source>
        <dbReference type="ARBA" id="ARBA00022827"/>
    </source>
</evidence>
<feature type="domain" description="Electron transfer flavoprotein alpha/beta-subunit N-terminal" evidence="4">
    <location>
        <begin position="3"/>
        <end position="189"/>
    </location>
</feature>
<reference evidence="5" key="1">
    <citation type="submission" date="2018-06" db="EMBL/GenBank/DDBJ databases">
        <authorList>
            <person name="Zhirakovskaya E."/>
        </authorList>
    </citation>
    <scope>NUCLEOTIDE SEQUENCE</scope>
</reference>
<dbReference type="GO" id="GO:0009055">
    <property type="term" value="F:electron transfer activity"/>
    <property type="evidence" value="ECO:0007669"/>
    <property type="project" value="InterPro"/>
</dbReference>
<dbReference type="EMBL" id="UOEK01000475">
    <property type="protein sequence ID" value="VAW08606.1"/>
    <property type="molecule type" value="Genomic_DNA"/>
</dbReference>
<organism evidence="5">
    <name type="scientific">hydrothermal vent metagenome</name>
    <dbReference type="NCBI Taxonomy" id="652676"/>
    <lineage>
        <taxon>unclassified sequences</taxon>
        <taxon>metagenomes</taxon>
        <taxon>ecological metagenomes</taxon>
    </lineage>
</organism>
<dbReference type="FunFam" id="3.40.50.1220:FF:000001">
    <property type="entry name" value="Electron transfer flavoprotein, alpha subunit"/>
    <property type="match status" value="1"/>
</dbReference>
<evidence type="ECO:0000256" key="2">
    <source>
        <dbReference type="ARBA" id="ARBA00022630"/>
    </source>
</evidence>
<dbReference type="AlphaFoldDB" id="A0A3B0TNI6"/>
<dbReference type="Gene3D" id="3.40.50.1220">
    <property type="entry name" value="TPP-binding domain"/>
    <property type="match status" value="1"/>
</dbReference>
<dbReference type="InterPro" id="IPR014730">
    <property type="entry name" value="ETF_a/b_N"/>
</dbReference>
<dbReference type="PANTHER" id="PTHR43153:SF1">
    <property type="entry name" value="ELECTRON TRANSFER FLAVOPROTEIN SUBUNIT ALPHA, MITOCHONDRIAL"/>
    <property type="match status" value="1"/>
</dbReference>
<protein>
    <submittedName>
        <fullName evidence="5">Electron transfer flavoprotein, alpha subunit</fullName>
    </submittedName>
</protein>
<dbReference type="InterPro" id="IPR001308">
    <property type="entry name" value="ETF_a/FixB"/>
</dbReference>
<dbReference type="Gene3D" id="3.40.50.620">
    <property type="entry name" value="HUPs"/>
    <property type="match status" value="1"/>
</dbReference>
<dbReference type="SUPFAM" id="SSF52402">
    <property type="entry name" value="Adenine nucleotide alpha hydrolases-like"/>
    <property type="match status" value="1"/>
</dbReference>
<keyword evidence="3" id="KW-0274">FAD</keyword>
<dbReference type="PIRSF" id="PIRSF000089">
    <property type="entry name" value="Electra_flavoP_a"/>
    <property type="match status" value="1"/>
</dbReference>
<sequence>MAVWVFTDTHDGAPSAGALEMLTKARSLSASVAVFAVGTLDEAGAGALAEHGAQTIFQMDAGDQLAAPAAALALETLINEHQPEIVLFGMETTDRDTAGRLSARIDRPVLANATEISNDGPVVVTNEILGGIKRVVTSFEGEGVALIVTRSKAFTAEPGGSGSAVTTTIETPETGIVATVTERHVEESEGPDLEAAAIVVAGGRGVGEEKFSLMDELAQQLGAAVGASRAVVDAGWVPYSYQVGQTGKTVKPDVYIACGISGAMQHVVGMKDSGTIIAINKDEEAPIFGIADLGIVGDVHTVVPALIEALQARS</sequence>
<dbReference type="InterPro" id="IPR029035">
    <property type="entry name" value="DHS-like_NAD/FAD-binding_dom"/>
</dbReference>
<keyword evidence="2" id="KW-0285">Flavoprotein</keyword>
<name>A0A3B0TNI6_9ZZZZ</name>
<evidence type="ECO:0000259" key="4">
    <source>
        <dbReference type="SMART" id="SM00893"/>
    </source>
</evidence>
<comment type="similarity">
    <text evidence="1">Belongs to the ETF alpha-subunit/FixB family.</text>
</comment>